<name>A0A1C2I3L5_ACITH</name>
<sequence length="466" mass="52154">MGTLIRLPGDRRVFVAGMYWRHEDRYPSKKILKDGARNKDFMVAVRRTQAGAIQSGFTEPVLNEDGRHEGKPFKGKMYSLAAAVAEVLQEPWQGVFDLGDGRYWYVAVRENYEVLPDGDFIGDYDAVDKRMREHASYDAWRLTINGTTEKLLELVSKSIKQKPIRDIRKNAWMPVLIYSGLVGTAVIGGVLYWNYVNEQIEQAKRAALMHRLAIERAMMEQKAKANVPWLQFAGPFTFLEGCLQGLSGIPLSDHGWLLSTVSCQQAPDGAHLSSQHFNLTWKWSPGATMLISPPGAVSHQGSEIDQSINGLSLPASRNGVLLRSSVALRKLYGMAQLTHVAIHVSLSSSVSPVSRLPGAKTPPIADTQKKLWKVFSVSMQGPLDALDMNRTWETLPGLRWTRMVYPVMSSKKEKNEAQEVTMYGNLYVRNRPVDMIHRPAVALPLKPIYASDKDKVISQGVMHDQP</sequence>
<dbReference type="InterPro" id="IPR009663">
    <property type="entry name" value="PAP_PilO"/>
</dbReference>
<dbReference type="Proteomes" id="UP000095008">
    <property type="component" value="Unassembled WGS sequence"/>
</dbReference>
<dbReference type="EMBL" id="LWRY01000160">
    <property type="protein sequence ID" value="OCX70584.1"/>
    <property type="molecule type" value="Genomic_DNA"/>
</dbReference>
<dbReference type="RefSeq" id="WP_065974463.1">
    <property type="nucleotide sequence ID" value="NZ_LGYM01000038.1"/>
</dbReference>
<accession>A0A1C2I3L5</accession>
<keyword evidence="3" id="KW-1185">Reference proteome</keyword>
<evidence type="ECO:0000313" key="2">
    <source>
        <dbReference type="EMBL" id="OCX70584.1"/>
    </source>
</evidence>
<keyword evidence="1" id="KW-0472">Membrane</keyword>
<comment type="caution">
    <text evidence="2">The sequence shown here is derived from an EMBL/GenBank/DDBJ whole genome shotgun (WGS) entry which is preliminary data.</text>
</comment>
<organism evidence="2 3">
    <name type="scientific">Acidithiobacillus thiooxidans</name>
    <name type="common">Thiobacillus thiooxidans</name>
    <dbReference type="NCBI Taxonomy" id="930"/>
    <lineage>
        <taxon>Bacteria</taxon>
        <taxon>Pseudomonadati</taxon>
        <taxon>Pseudomonadota</taxon>
        <taxon>Acidithiobacillia</taxon>
        <taxon>Acidithiobacillales</taxon>
        <taxon>Acidithiobacillaceae</taxon>
        <taxon>Acidithiobacillus</taxon>
    </lineage>
</organism>
<reference evidence="2" key="1">
    <citation type="journal article" date="2016" name="Int. J. Mol. Sci.">
        <title>Comparative genomics of the extreme acidophile Acidithiobacillus thiooxidans reveals intraspecific divergence and niche adaptation.</title>
        <authorList>
            <person name="Zhang X."/>
            <person name="Feng X."/>
            <person name="Tao J."/>
            <person name="Ma L."/>
            <person name="Xiao Y."/>
            <person name="Liang Y."/>
            <person name="Liu X."/>
            <person name="Yin H."/>
        </authorList>
    </citation>
    <scope>NUCLEOTIDE SEQUENCE [LARGE SCALE GENOMIC DNA]</scope>
    <source>
        <strain evidence="2">DXS-W</strain>
    </source>
</reference>
<protein>
    <submittedName>
        <fullName evidence="2">Uncharacterized protein</fullName>
    </submittedName>
</protein>
<dbReference type="Pfam" id="PF06864">
    <property type="entry name" value="PAP_PilO"/>
    <property type="match status" value="1"/>
</dbReference>
<evidence type="ECO:0000313" key="3">
    <source>
        <dbReference type="Proteomes" id="UP000095008"/>
    </source>
</evidence>
<proteinExistence type="predicted"/>
<feature type="transmembrane region" description="Helical" evidence="1">
    <location>
        <begin position="175"/>
        <end position="195"/>
    </location>
</feature>
<evidence type="ECO:0000256" key="1">
    <source>
        <dbReference type="SAM" id="Phobius"/>
    </source>
</evidence>
<dbReference type="OrthoDB" id="9036150at2"/>
<gene>
    <name evidence="2" type="ORF">A6M23_13685</name>
</gene>
<keyword evidence="1" id="KW-1133">Transmembrane helix</keyword>
<dbReference type="AlphaFoldDB" id="A0A1C2I3L5"/>
<keyword evidence="1" id="KW-0812">Transmembrane</keyword>